<dbReference type="STRING" id="1126833.VN24_07540"/>
<dbReference type="PATRIC" id="fig|1126833.4.peg.1655"/>
<accession>A0A0D5NHK2</accession>
<proteinExistence type="predicted"/>
<reference evidence="4" key="2">
    <citation type="submission" date="2015-03" db="EMBL/GenBank/DDBJ databases">
        <title>Genome sequence of Paenibacillus beijingensis strain DSM 24997T.</title>
        <authorList>
            <person name="Kwak Y."/>
            <person name="Shin J.-H."/>
        </authorList>
    </citation>
    <scope>NUCLEOTIDE SEQUENCE [LARGE SCALE GENOMIC DNA]</scope>
    <source>
        <strain evidence="4">DSM 24997</strain>
    </source>
</reference>
<gene>
    <name evidence="3" type="ORF">VN24_07540</name>
</gene>
<feature type="chain" id="PRO_5038544118" description="Metal-dependent hydrolase" evidence="2">
    <location>
        <begin position="29"/>
        <end position="259"/>
    </location>
</feature>
<dbReference type="PROSITE" id="PS51257">
    <property type="entry name" value="PROKAR_LIPOPROTEIN"/>
    <property type="match status" value="1"/>
</dbReference>
<evidence type="ECO:0000313" key="3">
    <source>
        <dbReference type="EMBL" id="AJY74452.1"/>
    </source>
</evidence>
<reference evidence="3 4" key="1">
    <citation type="journal article" date="2015" name="J. Biotechnol.">
        <title>Complete genome sequence of Paenibacillus beijingensis 7188(T) (=DSM 24997(T)), a novel rhizobacterium from jujube garden soil.</title>
        <authorList>
            <person name="Kwak Y."/>
            <person name="Shin J.H."/>
        </authorList>
    </citation>
    <scope>NUCLEOTIDE SEQUENCE [LARGE SCALE GENOMIC DNA]</scope>
    <source>
        <strain evidence="3 4">DSM 24997</strain>
    </source>
</reference>
<protein>
    <recommendedName>
        <fullName evidence="5">Metal-dependent hydrolase</fullName>
    </recommendedName>
</protein>
<dbReference type="Proteomes" id="UP000032633">
    <property type="component" value="Chromosome"/>
</dbReference>
<evidence type="ECO:0008006" key="5">
    <source>
        <dbReference type="Google" id="ProtNLM"/>
    </source>
</evidence>
<feature type="transmembrane region" description="Helical" evidence="1">
    <location>
        <begin position="224"/>
        <end position="248"/>
    </location>
</feature>
<feature type="transmembrane region" description="Helical" evidence="1">
    <location>
        <begin position="57"/>
        <end position="77"/>
    </location>
</feature>
<dbReference type="KEGG" id="pbj:VN24_07540"/>
<dbReference type="RefSeq" id="WP_045669887.1">
    <property type="nucleotide sequence ID" value="NZ_CP011058.1"/>
</dbReference>
<dbReference type="Pfam" id="PF04307">
    <property type="entry name" value="YdjM"/>
    <property type="match status" value="1"/>
</dbReference>
<evidence type="ECO:0000256" key="1">
    <source>
        <dbReference type="SAM" id="Phobius"/>
    </source>
</evidence>
<keyword evidence="1" id="KW-1133">Transmembrane helix</keyword>
<feature type="signal peptide" evidence="2">
    <location>
        <begin position="1"/>
        <end position="28"/>
    </location>
</feature>
<dbReference type="HOGENOM" id="CLU_097802_3_1_9"/>
<evidence type="ECO:0000313" key="4">
    <source>
        <dbReference type="Proteomes" id="UP000032633"/>
    </source>
</evidence>
<keyword evidence="2" id="KW-0732">Signal</keyword>
<feature type="transmembrane region" description="Helical" evidence="1">
    <location>
        <begin position="133"/>
        <end position="156"/>
    </location>
</feature>
<dbReference type="AlphaFoldDB" id="A0A0D5NHK2"/>
<evidence type="ECO:0000256" key="2">
    <source>
        <dbReference type="SAM" id="SignalP"/>
    </source>
</evidence>
<organism evidence="3 4">
    <name type="scientific">Paenibacillus beijingensis</name>
    <dbReference type="NCBI Taxonomy" id="1126833"/>
    <lineage>
        <taxon>Bacteria</taxon>
        <taxon>Bacillati</taxon>
        <taxon>Bacillota</taxon>
        <taxon>Bacilli</taxon>
        <taxon>Bacillales</taxon>
        <taxon>Paenibacillaceae</taxon>
        <taxon>Paenibacillus</taxon>
    </lineage>
</organism>
<keyword evidence="4" id="KW-1185">Reference proteome</keyword>
<name>A0A0D5NHK2_9BACL</name>
<sequence length="259" mass="27642">MKGSSHLITGTGVSLACAALLHTPLTPAAAAAAVIGSLLPDIDEPGALLLSRSLPKPALRLLKAVLLIAAAAVCWLARPYAPWNWAGCALLALSVFATDRKLRQALMLLIAAALITAGLIGIPWFVLQGGFPQYMLLPGEPLAAVIGGVLGLCALLPHRGFTHTLYATAIWTGLLYWIAPAEPAVWQAGGIAYLLHLLTDALTQRGIRPLPPLEWKLCIPLMRTGKFSAAVFETLFIGMTFVLVWIVFVQMGGWRLWIG</sequence>
<dbReference type="OrthoDB" id="2706144at2"/>
<dbReference type="InterPro" id="IPR007404">
    <property type="entry name" value="YdjM-like"/>
</dbReference>
<feature type="transmembrane region" description="Helical" evidence="1">
    <location>
        <begin position="106"/>
        <end position="127"/>
    </location>
</feature>
<keyword evidence="1" id="KW-0472">Membrane</keyword>
<dbReference type="EMBL" id="CP011058">
    <property type="protein sequence ID" value="AJY74452.1"/>
    <property type="molecule type" value="Genomic_DNA"/>
</dbReference>
<keyword evidence="1" id="KW-0812">Transmembrane</keyword>